<dbReference type="SMART" id="SM00052">
    <property type="entry name" value="EAL"/>
    <property type="match status" value="1"/>
</dbReference>
<feature type="domain" description="EAL" evidence="3">
    <location>
        <begin position="788"/>
        <end position="1039"/>
    </location>
</feature>
<keyword evidence="2" id="KW-0472">Membrane</keyword>
<dbReference type="InterPro" id="IPR000160">
    <property type="entry name" value="GGDEF_dom"/>
</dbReference>
<feature type="domain" description="GGDEF" evidence="4">
    <location>
        <begin position="646"/>
        <end position="779"/>
    </location>
</feature>
<keyword evidence="2" id="KW-0812">Transmembrane</keyword>
<reference evidence="6" key="2">
    <citation type="submission" date="2020-02" db="EMBL/GenBank/DDBJ databases">
        <title>Unexpected conservation and global transmission of agrobacterial virulence plasmids.</title>
        <authorList>
            <person name="Weisberg A.J."/>
            <person name="Davis E.W. II"/>
            <person name="Tabima J.R."/>
            <person name="Belcher M.S."/>
            <person name="Miller M."/>
            <person name="Kuo C.-H."/>
            <person name="Loper J.E."/>
            <person name="Grunwald N.J."/>
            <person name="Putnam M.L."/>
            <person name="Chang J.H."/>
        </authorList>
    </citation>
    <scope>NUCLEOTIDE SEQUENCE</scope>
    <source>
        <strain evidence="6">W2/73</strain>
    </source>
</reference>
<feature type="transmembrane region" description="Helical" evidence="2">
    <location>
        <begin position="20"/>
        <end position="39"/>
    </location>
</feature>
<feature type="coiled-coil region" evidence="1">
    <location>
        <begin position="588"/>
        <end position="615"/>
    </location>
</feature>
<dbReference type="Proteomes" id="UP000663912">
    <property type="component" value="Chromosome 1"/>
</dbReference>
<keyword evidence="1" id="KW-0175">Coiled coil</keyword>
<accession>A0AAE7R2N3</accession>
<dbReference type="AlphaFoldDB" id="A0AAE7R2N3"/>
<dbReference type="SUPFAM" id="SSF141868">
    <property type="entry name" value="EAL domain-like"/>
    <property type="match status" value="1"/>
</dbReference>
<dbReference type="Gene3D" id="3.30.70.270">
    <property type="match status" value="1"/>
</dbReference>
<dbReference type="Gene3D" id="3.30.450.20">
    <property type="entry name" value="PAS domain"/>
    <property type="match status" value="2"/>
</dbReference>
<dbReference type="Gene3D" id="3.20.20.450">
    <property type="entry name" value="EAL domain"/>
    <property type="match status" value="1"/>
</dbReference>
<evidence type="ECO:0000313" key="7">
    <source>
        <dbReference type="Proteomes" id="UP000663912"/>
    </source>
</evidence>
<dbReference type="InterPro" id="IPR052155">
    <property type="entry name" value="Biofilm_reg_signaling"/>
</dbReference>
<reference evidence="5 8" key="1">
    <citation type="journal article" date="2020" name="Science">
        <title>Unexpected conservation and global transmission of agrobacterial virulence plasmids.</title>
        <authorList>
            <person name="Weisberg A.J."/>
            <person name="Davis E.W. 2nd"/>
            <person name="Tabima J."/>
            <person name="Belcher M.S."/>
            <person name="Miller M."/>
            <person name="Kuo C.H."/>
            <person name="Loper J.E."/>
            <person name="Grunwald N.J."/>
            <person name="Putnam M.L."/>
            <person name="Chang J.H."/>
        </authorList>
    </citation>
    <scope>NUCLEOTIDE SEQUENCE [LARGE SCALE GENOMIC DNA]</scope>
    <source>
        <strain evidence="5 8">A19/93</strain>
    </source>
</reference>
<dbReference type="Proteomes" id="UP000822331">
    <property type="component" value="Unassembled WGS sequence"/>
</dbReference>
<name>A0AAE7R2N3_9HYPH</name>
<keyword evidence="8" id="KW-1185">Reference proteome</keyword>
<dbReference type="EMBL" id="JAAMCP010000001">
    <property type="protein sequence ID" value="NTF35756.1"/>
    <property type="molecule type" value="Genomic_DNA"/>
</dbReference>
<dbReference type="SMART" id="SM00267">
    <property type="entry name" value="GGDEF"/>
    <property type="match status" value="1"/>
</dbReference>
<dbReference type="Gene3D" id="2.10.70.100">
    <property type="match status" value="1"/>
</dbReference>
<gene>
    <name evidence="5" type="ORF">G6L72_03375</name>
    <name evidence="6" type="ORF">G6M88_10905</name>
</gene>
<dbReference type="EMBL" id="CP049206">
    <property type="protein sequence ID" value="QTG00870.1"/>
    <property type="molecule type" value="Genomic_DNA"/>
</dbReference>
<dbReference type="CDD" id="cd01949">
    <property type="entry name" value="GGDEF"/>
    <property type="match status" value="1"/>
</dbReference>
<dbReference type="GO" id="GO:0003824">
    <property type="term" value="F:catalytic activity"/>
    <property type="evidence" value="ECO:0007669"/>
    <property type="project" value="UniProtKB-ARBA"/>
</dbReference>
<evidence type="ECO:0000313" key="5">
    <source>
        <dbReference type="EMBL" id="NTF35756.1"/>
    </source>
</evidence>
<dbReference type="KEGG" id="arui:G6M88_10905"/>
<dbReference type="InterPro" id="IPR035965">
    <property type="entry name" value="PAS-like_dom_sf"/>
</dbReference>
<evidence type="ECO:0000256" key="1">
    <source>
        <dbReference type="SAM" id="Coils"/>
    </source>
</evidence>
<organism evidence="6 7">
    <name type="scientific">Agrobacterium rubi</name>
    <dbReference type="NCBI Taxonomy" id="28099"/>
    <lineage>
        <taxon>Bacteria</taxon>
        <taxon>Pseudomonadati</taxon>
        <taxon>Pseudomonadota</taxon>
        <taxon>Alphaproteobacteria</taxon>
        <taxon>Hyphomicrobiales</taxon>
        <taxon>Rhizobiaceae</taxon>
        <taxon>Rhizobium/Agrobacterium group</taxon>
        <taxon>Agrobacterium</taxon>
    </lineage>
</organism>
<dbReference type="PROSITE" id="PS50887">
    <property type="entry name" value="GGDEF"/>
    <property type="match status" value="1"/>
</dbReference>
<dbReference type="FunFam" id="3.30.70.270:FF:000001">
    <property type="entry name" value="Diguanylate cyclase domain protein"/>
    <property type="match status" value="1"/>
</dbReference>
<dbReference type="Pfam" id="PF00563">
    <property type="entry name" value="EAL"/>
    <property type="match status" value="1"/>
</dbReference>
<dbReference type="InterPro" id="IPR043128">
    <property type="entry name" value="Rev_trsase/Diguanyl_cyclase"/>
</dbReference>
<dbReference type="SUPFAM" id="SSF55785">
    <property type="entry name" value="PYP-like sensor domain (PAS domain)"/>
    <property type="match status" value="2"/>
</dbReference>
<dbReference type="CDD" id="cd01948">
    <property type="entry name" value="EAL"/>
    <property type="match status" value="1"/>
</dbReference>
<dbReference type="RefSeq" id="WP_065699663.1">
    <property type="nucleotide sequence ID" value="NZ_CP049206.1"/>
</dbReference>
<dbReference type="PANTHER" id="PTHR44757:SF2">
    <property type="entry name" value="BIOFILM ARCHITECTURE MAINTENANCE PROTEIN MBAA"/>
    <property type="match status" value="1"/>
</dbReference>
<sequence>MGVWASIGDSLNQIIKKRALAALLAVAIVGVSLTAFHVIDHRDTTAYREEVRTNVDHAVTLLHDRLVTRIRQDIAALKALAHYTTIGTAVIPQELNAMVGHHLEQNPHFVGIGFAPGLELQQFYPAPSTASTHHGILKALMSDRLAQLDAAAGATDGWKPIIEAGPNGTLLLLVVPVNSSADISGAVPGLIDWRKMMDGIGYASEPSSGNVGDIRFDIRNTLTNETVVGDLRSAGEEPVVRTVDLDGTKWEIRAMPASGWNAAPNSDQSLRTTLVIAVVSMLLPILIAALLLSERNRNIKTLRNREAKLVELSQRFKLAMDSSNIGIWEIENDTSKCYLDERAASLHGFLMVEKRVLLTEWLTALVVEDRSKAARFFFTCSRGQQTSSEVYRIPVADGTVRYLRSAGSSYIKPDGSHQTTGIIWDVTADMVMAQKLRESRDTSDIKNAELELALQELSAREHELEELSGRLTLALDSYNCGIWEAAHDYSHAIWNERMCELYGLPPQPQRRVTQQDFLNCLDPEERDSVFNGDMISEADPYRAVVQRIILPDGSLRYVKAVGRLHMHRDGSKKIVGIAFDVTADMLISDQLQSAKNDAEAKNAELEQTKTRIEHNALHDPLTGLANRRKFDQDLDALSVPTQNEANRYAILHLDLDRFKQINDTLGHAAGDAVLIHAASILKSIVPETDTVARIGGDEFVILVRNLVDKDYIRSIATQIIAAFSQPFDFDGFTCRYGVSIGIAFGDGTTANARATLINADLALYRAKATGRNRYEFFTQNLQAEIINHKKIADEILAGLERGEFEAWYQPQFCAISQEMTGVEALVRWRHPVRGILTPDTFLKIAEELNVVSKIDHMVLQQALQDKEIWRLKGLHVPRVSVNVSVRRLHDDHLIDSLKALPIKPGEITFELVEAIFLDENEDVATSNIERIKALGIEIEIDDFGTGHTSIISLLRLKPKRLKIDRQLVMPIVASAQERSLVSSIIGIAHSLGVETVAEGVETQDHAVLLKQLGCNILQGYAFARPLAPEDFSAFATARGWRKVS</sequence>
<dbReference type="Pfam" id="PF00990">
    <property type="entry name" value="GGDEF"/>
    <property type="match status" value="1"/>
</dbReference>
<evidence type="ECO:0000259" key="4">
    <source>
        <dbReference type="PROSITE" id="PS50887"/>
    </source>
</evidence>
<dbReference type="PANTHER" id="PTHR44757">
    <property type="entry name" value="DIGUANYLATE CYCLASE DGCP"/>
    <property type="match status" value="1"/>
</dbReference>
<dbReference type="InterPro" id="IPR029787">
    <property type="entry name" value="Nucleotide_cyclase"/>
</dbReference>
<keyword evidence="2" id="KW-1133">Transmembrane helix</keyword>
<feature type="transmembrane region" description="Helical" evidence="2">
    <location>
        <begin position="274"/>
        <end position="293"/>
    </location>
</feature>
<dbReference type="NCBIfam" id="TIGR00254">
    <property type="entry name" value="GGDEF"/>
    <property type="match status" value="1"/>
</dbReference>
<protein>
    <submittedName>
        <fullName evidence="6">EAL domain-containing protein</fullName>
    </submittedName>
</protein>
<dbReference type="SUPFAM" id="SSF55073">
    <property type="entry name" value="Nucleotide cyclase"/>
    <property type="match status" value="1"/>
</dbReference>
<dbReference type="InterPro" id="IPR001633">
    <property type="entry name" value="EAL_dom"/>
</dbReference>
<evidence type="ECO:0000313" key="6">
    <source>
        <dbReference type="EMBL" id="QTG00870.1"/>
    </source>
</evidence>
<evidence type="ECO:0000259" key="3">
    <source>
        <dbReference type="PROSITE" id="PS50883"/>
    </source>
</evidence>
<proteinExistence type="predicted"/>
<dbReference type="InterPro" id="IPR035919">
    <property type="entry name" value="EAL_sf"/>
</dbReference>
<evidence type="ECO:0000313" key="8">
    <source>
        <dbReference type="Proteomes" id="UP000822331"/>
    </source>
</evidence>
<evidence type="ECO:0000256" key="2">
    <source>
        <dbReference type="SAM" id="Phobius"/>
    </source>
</evidence>
<dbReference type="PROSITE" id="PS50883">
    <property type="entry name" value="EAL"/>
    <property type="match status" value="1"/>
</dbReference>